<dbReference type="Gene3D" id="3.40.1180.10">
    <property type="entry name" value="Decaprenyl diphosphate synthase-like"/>
    <property type="match status" value="1"/>
</dbReference>
<protein>
    <recommendedName>
        <fullName evidence="3">Isoprenyl transferase</fullName>
        <ecNumber evidence="3">2.5.1.-</ecNumber>
    </recommendedName>
</protein>
<sequence>MRLSTASMRMPKILYNFYERRLANSLDLSSVPAHIGVMVDGNRRWAKQFNAPTSQGHQAGADKILEFLGWCQDLGIKVVTLYMLSTDNMSRSPEELDELMGIIANTLDLLDADTDISVHAMGAPELLPDYLAARLSSLTARVPAKERIHVNMAIGYGGRREIVDAVRELLHDADSAGRTMADVADTLTVDDISKFLYTRGQPDPDLVIRTSGEQRLSGFLMWQSAYSEFYFCEALWPAFRKIDFLRALRDYAGRSRRFGN</sequence>
<dbReference type="EMBL" id="JAGIOI010000001">
    <property type="protein sequence ID" value="MBP2411635.1"/>
    <property type="molecule type" value="Genomic_DNA"/>
</dbReference>
<feature type="binding site" evidence="3">
    <location>
        <position position="209"/>
    </location>
    <ligand>
        <name>substrate</name>
    </ligand>
</feature>
<dbReference type="Pfam" id="PF01255">
    <property type="entry name" value="Prenyltransf"/>
    <property type="match status" value="1"/>
</dbReference>
<keyword evidence="1 3" id="KW-0808">Transferase</keyword>
<feature type="binding site" evidence="3">
    <location>
        <position position="45"/>
    </location>
    <ligand>
        <name>substrate</name>
    </ligand>
</feature>
<evidence type="ECO:0000256" key="2">
    <source>
        <dbReference type="ARBA" id="ARBA00038453"/>
    </source>
</evidence>
<gene>
    <name evidence="4" type="ORF">JOF48_000434</name>
</gene>
<comment type="similarity">
    <text evidence="2">Belongs to the UPP synthase family. Z-FPP synthase subfamily.</text>
</comment>
<feature type="binding site" evidence="3">
    <location>
        <position position="40"/>
    </location>
    <ligand>
        <name>Mg(2+)</name>
        <dbReference type="ChEBI" id="CHEBI:18420"/>
    </ligand>
</feature>
<keyword evidence="3" id="KW-0460">Magnesium</keyword>
<feature type="active site" description="Proton acceptor" evidence="3">
    <location>
        <position position="88"/>
    </location>
</feature>
<comment type="caution">
    <text evidence="4">The sequence shown here is derived from an EMBL/GenBank/DDBJ whole genome shotgun (WGS) entry which is preliminary data.</text>
</comment>
<feature type="binding site" evidence="3">
    <location>
        <position position="228"/>
    </location>
    <ligand>
        <name>Mg(2+)</name>
        <dbReference type="ChEBI" id="CHEBI:18420"/>
    </ligand>
</feature>
<organism evidence="4 5">
    <name type="scientific">Arthrobacter stackebrandtii</name>
    <dbReference type="NCBI Taxonomy" id="272161"/>
    <lineage>
        <taxon>Bacteria</taxon>
        <taxon>Bacillati</taxon>
        <taxon>Actinomycetota</taxon>
        <taxon>Actinomycetes</taxon>
        <taxon>Micrococcales</taxon>
        <taxon>Micrococcaceae</taxon>
        <taxon>Arthrobacter</taxon>
    </lineage>
</organism>
<dbReference type="NCBIfam" id="NF011403">
    <property type="entry name" value="PRK14828.1"/>
    <property type="match status" value="1"/>
</dbReference>
<reference evidence="4 5" key="1">
    <citation type="submission" date="2021-03" db="EMBL/GenBank/DDBJ databases">
        <title>Sequencing the genomes of 1000 actinobacteria strains.</title>
        <authorList>
            <person name="Klenk H.-P."/>
        </authorList>
    </citation>
    <scope>NUCLEOTIDE SEQUENCE [LARGE SCALE GENOMIC DNA]</scope>
    <source>
        <strain evidence="4 5">DSM 16005</strain>
    </source>
</reference>
<keyword evidence="5" id="KW-1185">Reference proteome</keyword>
<evidence type="ECO:0000313" key="5">
    <source>
        <dbReference type="Proteomes" id="UP000711614"/>
    </source>
</evidence>
<dbReference type="GO" id="GO:0033850">
    <property type="term" value="F:Z-farnesyl diphosphate synthase activity"/>
    <property type="evidence" value="ECO:0007669"/>
    <property type="project" value="UniProtKB-EC"/>
</dbReference>
<dbReference type="SUPFAM" id="SSF64005">
    <property type="entry name" value="Undecaprenyl diphosphate synthase"/>
    <property type="match status" value="1"/>
</dbReference>
<dbReference type="CDD" id="cd00475">
    <property type="entry name" value="Cis_IPPS"/>
    <property type="match status" value="1"/>
</dbReference>
<dbReference type="InterPro" id="IPR036424">
    <property type="entry name" value="UPP_synth-like_sf"/>
</dbReference>
<dbReference type="Proteomes" id="UP000711614">
    <property type="component" value="Unassembled WGS sequence"/>
</dbReference>
<keyword evidence="3" id="KW-0479">Metal-binding</keyword>
<evidence type="ECO:0000256" key="1">
    <source>
        <dbReference type="ARBA" id="ARBA00022679"/>
    </source>
</evidence>
<dbReference type="HAMAP" id="MF_01139">
    <property type="entry name" value="ISPT"/>
    <property type="match status" value="1"/>
</dbReference>
<name>A0ABS4YT26_9MICC</name>
<dbReference type="NCBIfam" id="TIGR00055">
    <property type="entry name" value="uppS"/>
    <property type="match status" value="1"/>
</dbReference>
<proteinExistence type="inferred from homology"/>
<comment type="subunit">
    <text evidence="3">Homodimer.</text>
</comment>
<feature type="binding site" evidence="3">
    <location>
        <position position="91"/>
    </location>
    <ligand>
        <name>substrate</name>
    </ligand>
</feature>
<dbReference type="EC" id="2.5.1.-" evidence="3"/>
<comment type="caution">
    <text evidence="3">Lacks conserved residue(s) required for the propagation of feature annotation.</text>
</comment>
<feature type="active site" evidence="3">
    <location>
        <position position="40"/>
    </location>
</feature>
<comment type="function">
    <text evidence="3">Catalyzes the condensation of isopentenyl diphosphate (IPP) with allylic pyrophosphates generating different type of terpenoids.</text>
</comment>
<dbReference type="PROSITE" id="PS01066">
    <property type="entry name" value="UPP_SYNTHASE"/>
    <property type="match status" value="1"/>
</dbReference>
<accession>A0ABS4YT26</accession>
<dbReference type="PANTHER" id="PTHR10291">
    <property type="entry name" value="DEHYDRODOLICHYL DIPHOSPHATE SYNTHASE FAMILY MEMBER"/>
    <property type="match status" value="1"/>
</dbReference>
<feature type="binding site" evidence="3">
    <location>
        <begin position="41"/>
        <end position="44"/>
    </location>
    <ligand>
        <name>substrate</name>
    </ligand>
</feature>
<evidence type="ECO:0000313" key="4">
    <source>
        <dbReference type="EMBL" id="MBP2411635.1"/>
    </source>
</evidence>
<feature type="binding site" evidence="3">
    <location>
        <begin position="215"/>
        <end position="217"/>
    </location>
    <ligand>
        <name>substrate</name>
    </ligand>
</feature>
<comment type="cofactor">
    <cofactor evidence="3">
        <name>Mg(2+)</name>
        <dbReference type="ChEBI" id="CHEBI:18420"/>
    </cofactor>
    <text evidence="3">Binds 2 magnesium ions per subunit.</text>
</comment>
<dbReference type="PANTHER" id="PTHR10291:SF43">
    <property type="entry name" value="DEHYDRODOLICHYL DIPHOSPHATE SYNTHASE COMPLEX SUBUNIT DHDDS"/>
    <property type="match status" value="1"/>
</dbReference>
<dbReference type="InterPro" id="IPR001441">
    <property type="entry name" value="UPP_synth-like"/>
</dbReference>
<dbReference type="InterPro" id="IPR018520">
    <property type="entry name" value="UPP_synth-like_CS"/>
</dbReference>
<feature type="binding site" evidence="3">
    <location>
        <position position="57"/>
    </location>
    <ligand>
        <name>substrate</name>
    </ligand>
</feature>
<evidence type="ECO:0000256" key="3">
    <source>
        <dbReference type="HAMAP-Rule" id="MF_01139"/>
    </source>
</evidence>
<feature type="binding site" evidence="3">
    <location>
        <begin position="85"/>
        <end position="87"/>
    </location>
    <ligand>
        <name>substrate</name>
    </ligand>
</feature>